<dbReference type="EC" id="1.1.1.133" evidence="3 6"/>
<reference evidence="8 9" key="1">
    <citation type="journal article" date="2012" name="J. Bacteriol.">
        <title>Genome Sequence of Extracellular-Protease-Producing Alishewanella jeotgali Isolated from Traditional Korean Fermented Seafood.</title>
        <authorList>
            <person name="Jung J."/>
            <person name="Chun J."/>
            <person name="Park W."/>
        </authorList>
    </citation>
    <scope>NUCLEOTIDE SEQUENCE [LARGE SCALE GENOMIC DNA]</scope>
    <source>
        <strain evidence="8 9">KCTC 22429</strain>
    </source>
</reference>
<organism evidence="8 9">
    <name type="scientific">Alishewanella jeotgali KCTC 22429</name>
    <dbReference type="NCBI Taxonomy" id="1129374"/>
    <lineage>
        <taxon>Bacteria</taxon>
        <taxon>Pseudomonadati</taxon>
        <taxon>Pseudomonadota</taxon>
        <taxon>Gammaproteobacteria</taxon>
        <taxon>Alteromonadales</taxon>
        <taxon>Alteromonadaceae</taxon>
        <taxon>Alishewanella</taxon>
    </lineage>
</organism>
<comment type="similarity">
    <text evidence="2 6">Belongs to the dTDP-4-dehydrorhamnose reductase family.</text>
</comment>
<evidence type="ECO:0000313" key="8">
    <source>
        <dbReference type="EMBL" id="EHR42110.1"/>
    </source>
</evidence>
<dbReference type="Gene3D" id="3.90.25.10">
    <property type="entry name" value="UDP-galactose 4-epimerase, domain 1"/>
    <property type="match status" value="1"/>
</dbReference>
<evidence type="ECO:0000313" key="9">
    <source>
        <dbReference type="Proteomes" id="UP000012046"/>
    </source>
</evidence>
<gene>
    <name evidence="8" type="ORF">AJE_02496</name>
</gene>
<dbReference type="InterPro" id="IPR029903">
    <property type="entry name" value="RmlD-like-bd"/>
</dbReference>
<name>H3ZAZ6_9ALTE</name>
<evidence type="ECO:0000256" key="3">
    <source>
        <dbReference type="ARBA" id="ARBA00012929"/>
    </source>
</evidence>
<dbReference type="PANTHER" id="PTHR10491:SF4">
    <property type="entry name" value="METHIONINE ADENOSYLTRANSFERASE 2 SUBUNIT BETA"/>
    <property type="match status" value="1"/>
</dbReference>
<proteinExistence type="inferred from homology"/>
<dbReference type="GO" id="GO:0008831">
    <property type="term" value="F:dTDP-4-dehydrorhamnose reductase activity"/>
    <property type="evidence" value="ECO:0007669"/>
    <property type="project" value="UniProtKB-EC"/>
</dbReference>
<evidence type="ECO:0000256" key="6">
    <source>
        <dbReference type="RuleBase" id="RU364082"/>
    </source>
</evidence>
<dbReference type="Proteomes" id="UP000012046">
    <property type="component" value="Unassembled WGS sequence"/>
</dbReference>
<dbReference type="EMBL" id="AHTH01000005">
    <property type="protein sequence ID" value="EHR42110.1"/>
    <property type="molecule type" value="Genomic_DNA"/>
</dbReference>
<keyword evidence="6" id="KW-0521">NADP</keyword>
<dbReference type="AlphaFoldDB" id="H3ZAZ6"/>
<evidence type="ECO:0000256" key="4">
    <source>
        <dbReference type="ARBA" id="ARBA00017099"/>
    </source>
</evidence>
<dbReference type="eggNOG" id="COG1091">
    <property type="taxonomic scope" value="Bacteria"/>
</dbReference>
<dbReference type="UniPathway" id="UPA00281"/>
<sequence length="296" mass="31587">MTNSILVLITGANGQLGQALQAEAAGFPSLTLISSARSEVDICDTASIGQAIQRYQPQVIINCAAYTAVDKAEAEPAQAYRINRDGVANLTAQAALHNIVLLHISTDYVFAGDQAHPYTELDTPAPKSVYGASKLAGEQALLQSGCKGAIIRTSWLYSEFGSNFVKTMLRLAQGGKPLKVVADQYGSPTYARDLAIAILQMAEATGQPLFSPPQLWHYANNGITSWYDFAGATFHTAGLECTVEPIQTSAYPTAASRPAFSALASGKIKLHFNTAVPAWRHSLKLALSRMLNQAAN</sequence>
<comment type="caution">
    <text evidence="8">The sequence shown here is derived from an EMBL/GenBank/DDBJ whole genome shotgun (WGS) entry which is preliminary data.</text>
</comment>
<protein>
    <recommendedName>
        <fullName evidence="4 6">dTDP-4-dehydrorhamnose reductase</fullName>
        <ecNumber evidence="3 6">1.1.1.133</ecNumber>
    </recommendedName>
</protein>
<keyword evidence="9" id="KW-1185">Reference proteome</keyword>
<comment type="function">
    <text evidence="6">Catalyzes the reduction of dTDP-6-deoxy-L-lyxo-4-hexulose to yield dTDP-L-rhamnose.</text>
</comment>
<dbReference type="NCBIfam" id="TIGR01214">
    <property type="entry name" value="rmlD"/>
    <property type="match status" value="1"/>
</dbReference>
<evidence type="ECO:0000256" key="2">
    <source>
        <dbReference type="ARBA" id="ARBA00010944"/>
    </source>
</evidence>
<dbReference type="InterPro" id="IPR036291">
    <property type="entry name" value="NAD(P)-bd_dom_sf"/>
</dbReference>
<dbReference type="GO" id="GO:0009243">
    <property type="term" value="P:O antigen biosynthetic process"/>
    <property type="evidence" value="ECO:0007669"/>
    <property type="project" value="UniProtKB-UniPathway"/>
</dbReference>
<dbReference type="UniPathway" id="UPA00124"/>
<dbReference type="GO" id="GO:0019305">
    <property type="term" value="P:dTDP-rhamnose biosynthetic process"/>
    <property type="evidence" value="ECO:0007669"/>
    <property type="project" value="UniProtKB-UniPathway"/>
</dbReference>
<dbReference type="InterPro" id="IPR005913">
    <property type="entry name" value="dTDP_dehydrorham_reduct"/>
</dbReference>
<dbReference type="Pfam" id="PF04321">
    <property type="entry name" value="RmlD_sub_bind"/>
    <property type="match status" value="1"/>
</dbReference>
<keyword evidence="6" id="KW-0560">Oxidoreductase</keyword>
<dbReference type="STRING" id="1129374.AJE_02496"/>
<dbReference type="PATRIC" id="fig|1129374.4.peg.505"/>
<comment type="pathway">
    <text evidence="1 6">Carbohydrate biosynthesis; dTDP-L-rhamnose biosynthesis.</text>
</comment>
<dbReference type="CDD" id="cd05254">
    <property type="entry name" value="dTDP_HR_like_SDR_e"/>
    <property type="match status" value="1"/>
</dbReference>
<dbReference type="RefSeq" id="WP_008949520.1">
    <property type="nucleotide sequence ID" value="NZ_AHTH01000005.1"/>
</dbReference>
<evidence type="ECO:0000256" key="1">
    <source>
        <dbReference type="ARBA" id="ARBA00004781"/>
    </source>
</evidence>
<feature type="domain" description="RmlD-like substrate binding" evidence="7">
    <location>
        <begin position="7"/>
        <end position="290"/>
    </location>
</feature>
<dbReference type="SUPFAM" id="SSF51735">
    <property type="entry name" value="NAD(P)-binding Rossmann-fold domains"/>
    <property type="match status" value="1"/>
</dbReference>
<evidence type="ECO:0000256" key="5">
    <source>
        <dbReference type="ARBA" id="ARBA00048200"/>
    </source>
</evidence>
<dbReference type="GO" id="GO:0005829">
    <property type="term" value="C:cytosol"/>
    <property type="evidence" value="ECO:0007669"/>
    <property type="project" value="TreeGrafter"/>
</dbReference>
<dbReference type="Gene3D" id="3.40.50.720">
    <property type="entry name" value="NAD(P)-binding Rossmann-like Domain"/>
    <property type="match status" value="1"/>
</dbReference>
<accession>H3ZAZ6</accession>
<comment type="cofactor">
    <cofactor evidence="6">
        <name>Mg(2+)</name>
        <dbReference type="ChEBI" id="CHEBI:18420"/>
    </cofactor>
    <text evidence="6">Binds 1 Mg(2+) ion per monomer.</text>
</comment>
<evidence type="ECO:0000259" key="7">
    <source>
        <dbReference type="Pfam" id="PF04321"/>
    </source>
</evidence>
<dbReference type="PANTHER" id="PTHR10491">
    <property type="entry name" value="DTDP-4-DEHYDRORHAMNOSE REDUCTASE"/>
    <property type="match status" value="1"/>
</dbReference>
<comment type="catalytic activity">
    <reaction evidence="5 6">
        <text>dTDP-beta-L-rhamnose + NADP(+) = dTDP-4-dehydro-beta-L-rhamnose + NADPH + H(+)</text>
        <dbReference type="Rhea" id="RHEA:21796"/>
        <dbReference type="ChEBI" id="CHEBI:15378"/>
        <dbReference type="ChEBI" id="CHEBI:57510"/>
        <dbReference type="ChEBI" id="CHEBI:57783"/>
        <dbReference type="ChEBI" id="CHEBI:58349"/>
        <dbReference type="ChEBI" id="CHEBI:62830"/>
        <dbReference type="EC" id="1.1.1.133"/>
    </reaction>
</comment>